<protein>
    <submittedName>
        <fullName evidence="1">Uncharacterized protein</fullName>
    </submittedName>
</protein>
<accession>A0AAU8MLW4</accession>
<dbReference type="EMBL" id="CP159923">
    <property type="protein sequence ID" value="XCO72536.1"/>
    <property type="molecule type" value="Genomic_DNA"/>
</dbReference>
<proteinExistence type="predicted"/>
<name>A0AAU8MLW4_9RICK</name>
<evidence type="ECO:0000313" key="1">
    <source>
        <dbReference type="EMBL" id="XCO72536.1"/>
    </source>
</evidence>
<sequence>MLTFVLDGVRDTYSWLIKKSRSIALDFIALFNKEYADSKRIGYILKDIKIDLGLQVPNLEVKKLKEFDFKSNDLLLTKSDINFHNTDLLKDIIIKPDFSKIIRELNQDEYARYEDIIIKPYFNFSEITRKFNLDEYEYARYKDIIIKPNFSKIIRKLNQDEYVRYIDNLSFIFPLMLVYKNFVHSDWVSDKYGNSALIELIKTCDSRKIMEEKIDLWKEKGKLTIDISLDAGSLAYINGMFPLIQKAIKNRSFIIQNYSGLYESGIEQLVTEFKDCKSLKETQEVIDDLTQNYVQYMERCIEEKTGIKTITYDPCGVLDPVSSLKNISINVLEKHGLLSK</sequence>
<gene>
    <name evidence="1" type="ORF">ABS251_00040</name>
</gene>
<reference evidence="1" key="1">
    <citation type="submission" date="2024-06" db="EMBL/GenBank/DDBJ databases">
        <authorList>
            <person name="Al-Khalidi N."/>
            <person name="Al-Zurfi S.M."/>
            <person name="Lahuf A."/>
        </authorList>
    </citation>
    <scope>NUCLEOTIDE SEQUENCE</scope>
    <source>
        <strain evidence="1">Karbala-1</strain>
    </source>
</reference>
<dbReference type="AlphaFoldDB" id="A0AAU8MLW4"/>
<organism evidence="1">
    <name type="scientific">Wolbachia endosymbiont of Ephestia elutella</name>
    <dbReference type="NCBI Taxonomy" id="3231696"/>
    <lineage>
        <taxon>Bacteria</taxon>
        <taxon>Pseudomonadati</taxon>
        <taxon>Pseudomonadota</taxon>
        <taxon>Alphaproteobacteria</taxon>
        <taxon>Rickettsiales</taxon>
        <taxon>Anaplasmataceae</taxon>
        <taxon>Wolbachieae</taxon>
        <taxon>Wolbachia</taxon>
    </lineage>
</organism>